<feature type="region of interest" description="Disordered" evidence="5">
    <location>
        <begin position="355"/>
        <end position="429"/>
    </location>
</feature>
<evidence type="ECO:0000259" key="6">
    <source>
        <dbReference type="SMART" id="SM01313"/>
    </source>
</evidence>
<feature type="compositionally biased region" description="Basic and acidic residues" evidence="5">
    <location>
        <begin position="281"/>
        <end position="290"/>
    </location>
</feature>
<organism evidence="7 8">
    <name type="scientific">Ceraceosorus guamensis</name>
    <dbReference type="NCBI Taxonomy" id="1522189"/>
    <lineage>
        <taxon>Eukaryota</taxon>
        <taxon>Fungi</taxon>
        <taxon>Dikarya</taxon>
        <taxon>Basidiomycota</taxon>
        <taxon>Ustilaginomycotina</taxon>
        <taxon>Exobasidiomycetes</taxon>
        <taxon>Ceraceosorales</taxon>
        <taxon>Ceraceosoraceae</taxon>
        <taxon>Ceraceosorus</taxon>
    </lineage>
</organism>
<dbReference type="GO" id="GO:0006887">
    <property type="term" value="P:exocytosis"/>
    <property type="evidence" value="ECO:0007669"/>
    <property type="project" value="UniProtKB-KW"/>
</dbReference>
<protein>
    <recommendedName>
        <fullName evidence="6">Exocyst complex component Sec3 PIP2-binding N-terminal domain-containing protein</fullName>
    </recommendedName>
</protein>
<feature type="region of interest" description="Disordered" evidence="5">
    <location>
        <begin position="455"/>
        <end position="524"/>
    </location>
</feature>
<evidence type="ECO:0000256" key="1">
    <source>
        <dbReference type="ARBA" id="ARBA00006518"/>
    </source>
</evidence>
<name>A0A316W6T6_9BASI</name>
<feature type="compositionally biased region" description="Polar residues" evidence="5">
    <location>
        <begin position="302"/>
        <end position="324"/>
    </location>
</feature>
<dbReference type="Gene3D" id="2.30.29.90">
    <property type="match status" value="1"/>
</dbReference>
<feature type="compositionally biased region" description="Polar residues" evidence="5">
    <location>
        <begin position="249"/>
        <end position="263"/>
    </location>
</feature>
<dbReference type="Proteomes" id="UP000245783">
    <property type="component" value="Unassembled WGS sequence"/>
</dbReference>
<dbReference type="InterPro" id="IPR019160">
    <property type="entry name" value="Sec3_CC"/>
</dbReference>
<feature type="compositionally biased region" description="Low complexity" evidence="5">
    <location>
        <begin position="399"/>
        <end position="420"/>
    </location>
</feature>
<feature type="compositionally biased region" description="Acidic residues" evidence="5">
    <location>
        <begin position="458"/>
        <end position="480"/>
    </location>
</feature>
<evidence type="ECO:0000313" key="7">
    <source>
        <dbReference type="EMBL" id="PWN44471.1"/>
    </source>
</evidence>
<dbReference type="PANTHER" id="PTHR16092:SF14">
    <property type="entry name" value="EXOCYST COMPLEX COMPONENT 1 ISOFORM X1"/>
    <property type="match status" value="1"/>
</dbReference>
<keyword evidence="3" id="KW-0268">Exocytosis</keyword>
<dbReference type="GO" id="GO:0005886">
    <property type="term" value="C:plasma membrane"/>
    <property type="evidence" value="ECO:0007669"/>
    <property type="project" value="TreeGrafter"/>
</dbReference>
<dbReference type="Pfam" id="PF09763">
    <property type="entry name" value="Sec3_CC"/>
    <property type="match status" value="1"/>
</dbReference>
<dbReference type="RefSeq" id="XP_025371631.1">
    <property type="nucleotide sequence ID" value="XM_025513319.1"/>
</dbReference>
<dbReference type="OrthoDB" id="27109at2759"/>
<evidence type="ECO:0000256" key="3">
    <source>
        <dbReference type="ARBA" id="ARBA00022483"/>
    </source>
</evidence>
<evidence type="ECO:0000256" key="4">
    <source>
        <dbReference type="ARBA" id="ARBA00023054"/>
    </source>
</evidence>
<dbReference type="InterPro" id="IPR048628">
    <property type="entry name" value="Sec3_C"/>
</dbReference>
<comment type="similarity">
    <text evidence="1">Belongs to the SEC3 family.</text>
</comment>
<dbReference type="PANTHER" id="PTHR16092">
    <property type="entry name" value="SEC3/SYNTAXIN-RELATED"/>
    <property type="match status" value="1"/>
</dbReference>
<keyword evidence="8" id="KW-1185">Reference proteome</keyword>
<gene>
    <name evidence="7" type="ORF">IE81DRAFT_321371</name>
</gene>
<feature type="compositionally biased region" description="Low complexity" evidence="5">
    <location>
        <begin position="370"/>
        <end position="379"/>
    </location>
</feature>
<dbReference type="InParanoid" id="A0A316W6T6"/>
<proteinExistence type="inferred from homology"/>
<keyword evidence="2" id="KW-0813">Transport</keyword>
<dbReference type="Pfam" id="PF15277">
    <property type="entry name" value="Sec3-PIP2_bind"/>
    <property type="match status" value="1"/>
</dbReference>
<dbReference type="SMART" id="SM01313">
    <property type="entry name" value="Sec3-PIP2_bind"/>
    <property type="match status" value="1"/>
</dbReference>
<dbReference type="GeneID" id="37035189"/>
<evidence type="ECO:0000313" key="8">
    <source>
        <dbReference type="Proteomes" id="UP000245783"/>
    </source>
</evidence>
<feature type="compositionally biased region" description="Polar residues" evidence="5">
    <location>
        <begin position="220"/>
        <end position="229"/>
    </location>
</feature>
<feature type="compositionally biased region" description="Basic and acidic residues" evidence="5">
    <location>
        <begin position="237"/>
        <end position="248"/>
    </location>
</feature>
<dbReference type="GO" id="GO:0006893">
    <property type="term" value="P:Golgi to plasma membrane transport"/>
    <property type="evidence" value="ECO:0007669"/>
    <property type="project" value="TreeGrafter"/>
</dbReference>
<evidence type="ECO:0000256" key="5">
    <source>
        <dbReference type="SAM" id="MobiDB-lite"/>
    </source>
</evidence>
<dbReference type="Pfam" id="PF20654">
    <property type="entry name" value="Sec3_C-term"/>
    <property type="match status" value="1"/>
</dbReference>
<dbReference type="EMBL" id="KZ819361">
    <property type="protein sequence ID" value="PWN44471.1"/>
    <property type="molecule type" value="Genomic_DNA"/>
</dbReference>
<accession>A0A316W6T6</accession>
<dbReference type="InterPro" id="IPR028258">
    <property type="entry name" value="Sec3-PIP2_bind"/>
</dbReference>
<feature type="domain" description="Exocyst complex component Sec3 PIP2-binding N-terminal" evidence="6">
    <location>
        <begin position="55"/>
        <end position="140"/>
    </location>
</feature>
<reference evidence="7 8" key="1">
    <citation type="journal article" date="2018" name="Mol. Biol. Evol.">
        <title>Broad Genomic Sampling Reveals a Smut Pathogenic Ancestry of the Fungal Clade Ustilaginomycotina.</title>
        <authorList>
            <person name="Kijpornyongpan T."/>
            <person name="Mondo S.J."/>
            <person name="Barry K."/>
            <person name="Sandor L."/>
            <person name="Lee J."/>
            <person name="Lipzen A."/>
            <person name="Pangilinan J."/>
            <person name="LaButti K."/>
            <person name="Hainaut M."/>
            <person name="Henrissat B."/>
            <person name="Grigoriev I.V."/>
            <person name="Spatafora J.W."/>
            <person name="Aime M.C."/>
        </authorList>
    </citation>
    <scope>NUCLEOTIDE SEQUENCE [LARGE SCALE GENOMIC DNA]</scope>
    <source>
        <strain evidence="7 8">MCA 4658</strain>
    </source>
</reference>
<feature type="region of interest" description="Disordered" evidence="5">
    <location>
        <begin position="199"/>
        <end position="340"/>
    </location>
</feature>
<dbReference type="GO" id="GO:0005546">
    <property type="term" value="F:phosphatidylinositol-4,5-bisphosphate binding"/>
    <property type="evidence" value="ECO:0007669"/>
    <property type="project" value="TreeGrafter"/>
</dbReference>
<keyword evidence="4" id="KW-0175">Coiled coil</keyword>
<evidence type="ECO:0000256" key="2">
    <source>
        <dbReference type="ARBA" id="ARBA00022448"/>
    </source>
</evidence>
<dbReference type="STRING" id="1522189.A0A316W6T6"/>
<dbReference type="GO" id="GO:0000145">
    <property type="term" value="C:exocyst"/>
    <property type="evidence" value="ECO:0007669"/>
    <property type="project" value="InterPro"/>
</dbReference>
<sequence>MSTLAPPQSAGIPSTKEGFTAALKARNSNNQYIAHLKIWETVGEEGAGGGGGAGSSRKARYIILAAARGTGVVTLNKAKRNMNGSFSIGKDWDINTLREITVHAPDTFTLTLSRPNQWQTDRPKEQKVFLQSLVKIWRKYMNDPHGPPCSGLEFPPEMTPSIQPSTISLAPPGVPPVPLVPASVAAPAPAASIPVAAVQSSQAPSLALNTNVHRERSRESPTASRSPARTPTADGFYDPRSREVRDTRPGSSNSVAATGNVSSDAPRRPNPLRRPTITRTDSMRSGDRSDGSTSVPAIKLSDPSSRLGTPTNALPSDINRNANRSPAPRQPSPLAHLQPRDADSETLKAPITGALESTVSQSARADVPQSTSSSLLRKSASNDEQIGPNGTDATEQKAPSSSPPRSRPRPIQQRSTSGSSLSGGGDARARLSAVEPVRGGAAYERMLLAGTGLREVAEGDEEQEEELEDPYGGAEVEDVDASPFKPPPRKKKNNSIKRAQAARAEADDRSVSVVGGGGEEEEEDTTLLNVEEMLEGFEWKHTNATAIGGRLMLDPTHAGALRQGAPGKGTADVIEARLLDELAALDAANIHAIIESDDRVNLVVQHMEEALGQLDMIDSMIAGFKVQLNARTDDISHIESQNRGLQVHTSNQRQLANEIEKLLSTVHVDDDAVAALMYAGLQDDAGIADVERAAAALYKAMLQARKTEEERAAGAGAEAMMAAATERLEEYEGLAESFAKRLLQHLTQEFNEQTNIILGDPTRRAALSPPNPTLRNHAQVEDTLGRYCGLLLYAKEVTSAQFSRISAGYFASASERYRREMVQLFTVWKEQMRTPSEDEEADSTFSSPASVTTAAALRSGTIRRAGKDRGRGTHTMGDTNAAEAFARLLHSVMPLIAKEEAFISDLLHINDNAVTFADYMDLEPYFRRRAAAVFGSETLQGSAPLREMKSALELIFGFLAPEWQAFADLAMQRDRLQLFGILAALDRALIDAEEMSSEFLVRSLSKVHMRLAGLLERFVGEQIRAIEQTKLTVKKRKGVVHFIKVFPVFVERIEAQLVNAETLNIRAAVDGYYEQIARTMFDALQAMAKMEGGGGGVMPGSAADDDKQALNHHVILIENMHHFVKEASRVRNSALGQLIKRAESIYEDHQHAYVNAVLRRPLGKVMDFGDGIDALLRSTPANEVSLHSAFSRSNFKRLVKENSAKDIRKAIEALSKRVQKHFGLDDDDLAGLALAAAAGSAEPAVDEAAEVLTRVWGACEEAFVRETERQARIARDCYAGGVSLEYGVDDVKKPFANNVPTPVGRRR</sequence>